<dbReference type="RefSeq" id="WP_259260217.1">
    <property type="nucleotide sequence ID" value="NZ_JANUEK010000003.1"/>
</dbReference>
<organism evidence="2 3">
    <name type="scientific">Stenotrophomonas rhizophila</name>
    <dbReference type="NCBI Taxonomy" id="216778"/>
    <lineage>
        <taxon>Bacteria</taxon>
        <taxon>Pseudomonadati</taxon>
        <taxon>Pseudomonadota</taxon>
        <taxon>Gammaproteobacteria</taxon>
        <taxon>Lysobacterales</taxon>
        <taxon>Lysobacteraceae</taxon>
        <taxon>Stenotrophomonas</taxon>
    </lineage>
</organism>
<feature type="signal peptide" evidence="1">
    <location>
        <begin position="1"/>
        <end position="22"/>
    </location>
</feature>
<protein>
    <recommendedName>
        <fullName evidence="4">DUF541 domain-containing protein</fullName>
    </recommendedName>
</protein>
<comment type="caution">
    <text evidence="2">The sequence shown here is derived from an EMBL/GenBank/DDBJ whole genome shotgun (WGS) entry which is preliminary data.</text>
</comment>
<dbReference type="AlphaFoldDB" id="A0AAW5PGA5"/>
<dbReference type="EMBL" id="JANUEK010000003">
    <property type="protein sequence ID" value="MCS4279478.1"/>
    <property type="molecule type" value="Genomic_DNA"/>
</dbReference>
<evidence type="ECO:0000313" key="3">
    <source>
        <dbReference type="Proteomes" id="UP001320691"/>
    </source>
</evidence>
<name>A0AAW5PGA5_9GAMM</name>
<evidence type="ECO:0008006" key="4">
    <source>
        <dbReference type="Google" id="ProtNLM"/>
    </source>
</evidence>
<dbReference type="Proteomes" id="UP001320691">
    <property type="component" value="Unassembled WGS sequence"/>
</dbReference>
<gene>
    <name evidence="2" type="ORF">M2412_001454</name>
</gene>
<keyword evidence="1" id="KW-0732">Signal</keyword>
<evidence type="ECO:0000313" key="2">
    <source>
        <dbReference type="EMBL" id="MCS4279478.1"/>
    </source>
</evidence>
<proteinExistence type="predicted"/>
<reference evidence="2" key="1">
    <citation type="submission" date="2022-08" db="EMBL/GenBank/DDBJ databases">
        <title>Genomic analyses of the natural microbiome of Caenorhabditis elegans.</title>
        <authorList>
            <person name="Samuel B."/>
        </authorList>
    </citation>
    <scope>NUCLEOTIDE SEQUENCE</scope>
    <source>
        <strain evidence="2">BIGb0277</strain>
    </source>
</reference>
<sequence>MARPSLLLSLCLLATLPGSAIAEATPPVDARPYIEVSYVSAPRAVADFELERSSYDPATKQAGAGFRYRSRMEPQATASVFVYPAGRTGQAEAVETGMQALHGELKQAVAAGIYAQLQELGEEPFPLVASAATGKGTNAIDTAVIQAMAKAEQIRGARLRLSMQHVSSNQPVHSNAYLFYKQLYYFKLRISADQASMSREAFDALADRAARSLIPAVQVANVGACAASTIYVDPTGTPEQSAVQMATQLALLKGYNCHGTASDAGVDPGAADASVVEIRYDEGDWKSQ</sequence>
<feature type="chain" id="PRO_5043386364" description="DUF541 domain-containing protein" evidence="1">
    <location>
        <begin position="23"/>
        <end position="288"/>
    </location>
</feature>
<evidence type="ECO:0000256" key="1">
    <source>
        <dbReference type="SAM" id="SignalP"/>
    </source>
</evidence>
<accession>A0AAW5PGA5</accession>